<dbReference type="Pfam" id="PF01882">
    <property type="entry name" value="DUF58"/>
    <property type="match status" value="1"/>
</dbReference>
<feature type="region of interest" description="Disordered" evidence="1">
    <location>
        <begin position="291"/>
        <end position="314"/>
    </location>
</feature>
<evidence type="ECO:0000256" key="1">
    <source>
        <dbReference type="SAM" id="MobiDB-lite"/>
    </source>
</evidence>
<gene>
    <name evidence="3" type="ORF">ACFORJ_11875</name>
</gene>
<dbReference type="EMBL" id="JBHRZN010000004">
    <property type="protein sequence ID" value="MFC3850856.1"/>
    <property type="molecule type" value="Genomic_DNA"/>
</dbReference>
<evidence type="ECO:0000259" key="2">
    <source>
        <dbReference type="Pfam" id="PF01882"/>
    </source>
</evidence>
<accession>A0ABV7ZRU1</accession>
<dbReference type="PANTHER" id="PTHR33608">
    <property type="entry name" value="BLL2464 PROTEIN"/>
    <property type="match status" value="1"/>
</dbReference>
<evidence type="ECO:0000313" key="3">
    <source>
        <dbReference type="EMBL" id="MFC3850856.1"/>
    </source>
</evidence>
<protein>
    <submittedName>
        <fullName evidence="3">DUF58 domain-containing protein</fullName>
    </submittedName>
</protein>
<evidence type="ECO:0000313" key="4">
    <source>
        <dbReference type="Proteomes" id="UP001595751"/>
    </source>
</evidence>
<name>A0ABV7ZRU1_9CORY</name>
<keyword evidence="4" id="KW-1185">Reference proteome</keyword>
<feature type="domain" description="DUF58" evidence="2">
    <location>
        <begin position="54"/>
        <end position="258"/>
    </location>
</feature>
<dbReference type="InterPro" id="IPR002881">
    <property type="entry name" value="DUF58"/>
</dbReference>
<dbReference type="PANTHER" id="PTHR33608:SF6">
    <property type="entry name" value="BLL2464 PROTEIN"/>
    <property type="match status" value="1"/>
</dbReference>
<dbReference type="Proteomes" id="UP001595751">
    <property type="component" value="Unassembled WGS sequence"/>
</dbReference>
<sequence>MSGGDPATGETGIDRDLGRVLRHLELTVTRRLDGLLRGAFASASTGPGTDPDSAREYVVGDDVRFMDWSVTARTGVAHVRDPEAERELESWIAAEASPRLTTGFGPTTKRHLLTAATAAVALLADNPGDRTGLIADGTLIPPGQGRAHAMRLISHAARHVGGSGLAADLGTLPSRAPQAGLVTVISDFLGPVDWADALRVAGTRTDVLAIRLIDPADEALPGDGPVRLSDPVSGEMLEVDIDDDIRRRYEAAAREHSRKVTAALRSSRARIVELRTDRDWVLDFARQMAPGRLSPASGPPRTVAMGRGGIGGGR</sequence>
<reference evidence="4" key="1">
    <citation type="journal article" date="2019" name="Int. J. Syst. Evol. Microbiol.">
        <title>The Global Catalogue of Microorganisms (GCM) 10K type strain sequencing project: providing services to taxonomists for standard genome sequencing and annotation.</title>
        <authorList>
            <consortium name="The Broad Institute Genomics Platform"/>
            <consortium name="The Broad Institute Genome Sequencing Center for Infectious Disease"/>
            <person name="Wu L."/>
            <person name="Ma J."/>
        </authorList>
    </citation>
    <scope>NUCLEOTIDE SEQUENCE [LARGE SCALE GENOMIC DNA]</scope>
    <source>
        <strain evidence="4">CCUG 53252</strain>
    </source>
</reference>
<organism evidence="3 4">
    <name type="scientific">Corynebacterium hansenii</name>
    <dbReference type="NCBI Taxonomy" id="394964"/>
    <lineage>
        <taxon>Bacteria</taxon>
        <taxon>Bacillati</taxon>
        <taxon>Actinomycetota</taxon>
        <taxon>Actinomycetes</taxon>
        <taxon>Mycobacteriales</taxon>
        <taxon>Corynebacteriaceae</taxon>
        <taxon>Corynebacterium</taxon>
    </lineage>
</organism>
<proteinExistence type="predicted"/>
<comment type="caution">
    <text evidence="3">The sequence shown here is derived from an EMBL/GenBank/DDBJ whole genome shotgun (WGS) entry which is preliminary data.</text>
</comment>
<dbReference type="RefSeq" id="WP_290287891.1">
    <property type="nucleotide sequence ID" value="NZ_CP047211.1"/>
</dbReference>